<dbReference type="NCBIfam" id="NF047773">
    <property type="entry name" value="phas_rel_Lepto"/>
    <property type="match status" value="1"/>
</dbReference>
<reference evidence="2 3" key="1">
    <citation type="submission" date="2023-01" db="EMBL/GenBank/DDBJ databases">
        <title>Novel diversity within Roseofilum (Cyanobacteria; Desertifilaceae) from marine benthic mats with descriptions of four novel species.</title>
        <authorList>
            <person name="Wang Y."/>
            <person name="Berthold D.E."/>
            <person name="Hu J."/>
            <person name="Lefler F.W."/>
            <person name="Laughinghouse H.D. IV."/>
        </authorList>
    </citation>
    <scope>NUCLEOTIDE SEQUENCE [LARGE SCALE GENOMIC DNA]</scope>
    <source>
        <strain evidence="2 3">BLCC-M143</strain>
    </source>
</reference>
<feature type="region of interest" description="Disordered" evidence="1">
    <location>
        <begin position="61"/>
        <end position="110"/>
    </location>
</feature>
<feature type="compositionally biased region" description="Basic and acidic residues" evidence="1">
    <location>
        <begin position="73"/>
        <end position="92"/>
    </location>
</feature>
<sequence>MPGLGDFVKKAFYMGVGAASYAGEKAGSAIADIRPQAQKLANEMVERGEITAEEARRLVEDMVSQGQQQIKEQVAKAKPEPETPKQPRKIEILDDDEPQNPTASEEAQVNELRDQVNQLKQELESLQREG</sequence>
<gene>
    <name evidence="2" type="ORF">PMH09_13555</name>
</gene>
<organism evidence="2 3">
    <name type="scientific">Roseofilum casamattae BLCC-M143</name>
    <dbReference type="NCBI Taxonomy" id="3022442"/>
    <lineage>
        <taxon>Bacteria</taxon>
        <taxon>Bacillati</taxon>
        <taxon>Cyanobacteriota</taxon>
        <taxon>Cyanophyceae</taxon>
        <taxon>Desertifilales</taxon>
        <taxon>Desertifilaceae</taxon>
        <taxon>Roseofilum</taxon>
        <taxon>Roseofilum casamattae</taxon>
    </lineage>
</organism>
<proteinExistence type="predicted"/>
<evidence type="ECO:0008006" key="4">
    <source>
        <dbReference type="Google" id="ProtNLM"/>
    </source>
</evidence>
<comment type="caution">
    <text evidence="2">The sequence shown here is derived from an EMBL/GenBank/DDBJ whole genome shotgun (WGS) entry which is preliminary data.</text>
</comment>
<keyword evidence="3" id="KW-1185">Reference proteome</keyword>
<evidence type="ECO:0000256" key="1">
    <source>
        <dbReference type="SAM" id="MobiDB-lite"/>
    </source>
</evidence>
<evidence type="ECO:0000313" key="2">
    <source>
        <dbReference type="EMBL" id="MDJ1184210.1"/>
    </source>
</evidence>
<protein>
    <recommendedName>
        <fullName evidence="4">Phasin family protein</fullName>
    </recommendedName>
</protein>
<dbReference type="Proteomes" id="UP001232992">
    <property type="component" value="Unassembled WGS sequence"/>
</dbReference>
<accession>A0ABT7BYF2</accession>
<dbReference type="RefSeq" id="WP_283758865.1">
    <property type="nucleotide sequence ID" value="NZ_JAQOSQ010000013.1"/>
</dbReference>
<evidence type="ECO:0000313" key="3">
    <source>
        <dbReference type="Proteomes" id="UP001232992"/>
    </source>
</evidence>
<name>A0ABT7BYF2_9CYAN</name>
<dbReference type="EMBL" id="JAQOSQ010000013">
    <property type="protein sequence ID" value="MDJ1184210.1"/>
    <property type="molecule type" value="Genomic_DNA"/>
</dbReference>